<name>A0A4R6UJM7_9GAMM</name>
<sequence length="77" mass="9054">MDTSINETHFQWIIDNLEKTSVGQVMKKLQYDMGIDLRGGSIETEIEERIGRKLTEEEMYKVRPIVFKINDTLYGEE</sequence>
<evidence type="ECO:0000313" key="1">
    <source>
        <dbReference type="EMBL" id="TDQ47150.1"/>
    </source>
</evidence>
<protein>
    <submittedName>
        <fullName evidence="1">Uncharacterized protein</fullName>
    </submittedName>
</protein>
<proteinExistence type="predicted"/>
<dbReference type="Proteomes" id="UP000295375">
    <property type="component" value="Unassembled WGS sequence"/>
</dbReference>
<keyword evidence="2" id="KW-1185">Reference proteome</keyword>
<organism evidence="1 2">
    <name type="scientific">Permianibacter aggregans</name>
    <dbReference type="NCBI Taxonomy" id="1510150"/>
    <lineage>
        <taxon>Bacteria</taxon>
        <taxon>Pseudomonadati</taxon>
        <taxon>Pseudomonadota</taxon>
        <taxon>Gammaproteobacteria</taxon>
        <taxon>Pseudomonadales</taxon>
        <taxon>Pseudomonadaceae</taxon>
        <taxon>Permianibacter</taxon>
    </lineage>
</organism>
<dbReference type="RefSeq" id="WP_133591372.1">
    <property type="nucleotide sequence ID" value="NZ_CP037953.1"/>
</dbReference>
<gene>
    <name evidence="1" type="ORF">EV696_11178</name>
</gene>
<dbReference type="EMBL" id="SNYM01000011">
    <property type="protein sequence ID" value="TDQ47150.1"/>
    <property type="molecule type" value="Genomic_DNA"/>
</dbReference>
<dbReference type="AlphaFoldDB" id="A0A4R6UJM7"/>
<evidence type="ECO:0000313" key="2">
    <source>
        <dbReference type="Proteomes" id="UP000295375"/>
    </source>
</evidence>
<accession>A0A4R6UJM7</accession>
<reference evidence="1 2" key="1">
    <citation type="submission" date="2019-03" db="EMBL/GenBank/DDBJ databases">
        <title>Genomic Encyclopedia of Type Strains, Phase IV (KMG-IV): sequencing the most valuable type-strain genomes for metagenomic binning, comparative biology and taxonomic classification.</title>
        <authorList>
            <person name="Goeker M."/>
        </authorList>
    </citation>
    <scope>NUCLEOTIDE SEQUENCE [LARGE SCALE GENOMIC DNA]</scope>
    <source>
        <strain evidence="1 2">DSM 103792</strain>
    </source>
</reference>
<comment type="caution">
    <text evidence="1">The sequence shown here is derived from an EMBL/GenBank/DDBJ whole genome shotgun (WGS) entry which is preliminary data.</text>
</comment>